<proteinExistence type="predicted"/>
<evidence type="ECO:0000259" key="1">
    <source>
        <dbReference type="PROSITE" id="PS51186"/>
    </source>
</evidence>
<reference evidence="2" key="1">
    <citation type="submission" date="2010-05" db="EMBL/GenBank/DDBJ databases">
        <title>The draft genome of Desulfonatronospira thiodismutans ASO3-1.</title>
        <authorList>
            <consortium name="US DOE Joint Genome Institute (JGI-PGF)"/>
            <person name="Lucas S."/>
            <person name="Copeland A."/>
            <person name="Lapidus A."/>
            <person name="Cheng J.-F."/>
            <person name="Bruce D."/>
            <person name="Goodwin L."/>
            <person name="Pitluck S."/>
            <person name="Chertkov O."/>
            <person name="Brettin T."/>
            <person name="Detter J.C."/>
            <person name="Han C."/>
            <person name="Land M.L."/>
            <person name="Hauser L."/>
            <person name="Kyrpides N."/>
            <person name="Mikhailova N."/>
            <person name="Muyzer G."/>
            <person name="Woyke T."/>
        </authorList>
    </citation>
    <scope>NUCLEOTIDE SEQUENCE [LARGE SCALE GENOMIC DNA]</scope>
    <source>
        <strain evidence="2">ASO3-1</strain>
    </source>
</reference>
<keyword evidence="3" id="KW-1185">Reference proteome</keyword>
<gene>
    <name evidence="2" type="ORF">Dthio_PD2937</name>
</gene>
<dbReference type="EMBL" id="ACJN02000001">
    <property type="protein sequence ID" value="EFI35513.1"/>
    <property type="molecule type" value="Genomic_DNA"/>
</dbReference>
<dbReference type="InterPro" id="IPR000182">
    <property type="entry name" value="GNAT_dom"/>
</dbReference>
<dbReference type="Gene3D" id="3.40.630.30">
    <property type="match status" value="1"/>
</dbReference>
<evidence type="ECO:0000313" key="3">
    <source>
        <dbReference type="Proteomes" id="UP000005496"/>
    </source>
</evidence>
<dbReference type="GO" id="GO:0016747">
    <property type="term" value="F:acyltransferase activity, transferring groups other than amino-acyl groups"/>
    <property type="evidence" value="ECO:0007669"/>
    <property type="project" value="InterPro"/>
</dbReference>
<comment type="caution">
    <text evidence="2">The sequence shown here is derived from an EMBL/GenBank/DDBJ whole genome shotgun (WGS) entry which is preliminary data.</text>
</comment>
<evidence type="ECO:0000313" key="2">
    <source>
        <dbReference type="EMBL" id="EFI35513.1"/>
    </source>
</evidence>
<protein>
    <recommendedName>
        <fullName evidence="1">N-acetyltransferase domain-containing protein</fullName>
    </recommendedName>
</protein>
<dbReference type="SUPFAM" id="SSF55729">
    <property type="entry name" value="Acyl-CoA N-acyltransferases (Nat)"/>
    <property type="match status" value="1"/>
</dbReference>
<dbReference type="PROSITE" id="PS51186">
    <property type="entry name" value="GNAT"/>
    <property type="match status" value="1"/>
</dbReference>
<dbReference type="Proteomes" id="UP000005496">
    <property type="component" value="Unassembled WGS sequence"/>
</dbReference>
<accession>D6SLF2</accession>
<dbReference type="AlphaFoldDB" id="D6SLF2"/>
<sequence>MSNVPAIRLYQSCGFKEVGRREKYYTDTGEDALVLQLELAHALKLPSVRKSNSGFARNPIKKRAFLTGLTGLRD</sequence>
<name>D6SLF2_9BACT</name>
<dbReference type="InterPro" id="IPR016181">
    <property type="entry name" value="Acyl_CoA_acyltransferase"/>
</dbReference>
<feature type="domain" description="N-acetyltransferase" evidence="1">
    <location>
        <begin position="1"/>
        <end position="40"/>
    </location>
</feature>
<organism evidence="2 3">
    <name type="scientific">Desulfonatronospira thiodismutans ASO3-1</name>
    <dbReference type="NCBI Taxonomy" id="555779"/>
    <lineage>
        <taxon>Bacteria</taxon>
        <taxon>Pseudomonadati</taxon>
        <taxon>Thermodesulfobacteriota</taxon>
        <taxon>Desulfovibrionia</taxon>
        <taxon>Desulfovibrionales</taxon>
        <taxon>Desulfonatronovibrionaceae</taxon>
        <taxon>Desulfonatronospira</taxon>
    </lineage>
</organism>